<organism evidence="2 3">
    <name type="scientific">Koleobacter methoxysyntrophicus</name>
    <dbReference type="NCBI Taxonomy" id="2751313"/>
    <lineage>
        <taxon>Bacteria</taxon>
        <taxon>Bacillati</taxon>
        <taxon>Bacillota</taxon>
        <taxon>Clostridia</taxon>
        <taxon>Koleobacterales</taxon>
        <taxon>Koleobacteraceae</taxon>
        <taxon>Koleobacter</taxon>
    </lineage>
</organism>
<accession>A0A8A0RIZ2</accession>
<gene>
    <name evidence="2" type="ORF">H0A61_00575</name>
</gene>
<keyword evidence="1" id="KW-0472">Membrane</keyword>
<dbReference type="EMBL" id="CP059066">
    <property type="protein sequence ID" value="QSQ08255.1"/>
    <property type="molecule type" value="Genomic_DNA"/>
</dbReference>
<dbReference type="AlphaFoldDB" id="A0A8A0RIZ2"/>
<keyword evidence="1" id="KW-1133">Transmembrane helix</keyword>
<proteinExistence type="predicted"/>
<sequence length="197" mass="23902">MSDLLKTTIISSLVTLLVGFFGYRYALLQLREQMKMDFYIKQLKDFYSPLLGYRNEILAKSEVRLKIEEVSNEAWRERIELLQRKNPNFPIGYDGEKEIGPYKKIIDYNNNQFEKDLLPKYKMMLKIFTDNYWLSEPETRKWYKELCEFIDIWDRFLKGTLPNDVVRKLSHMEKKLDGFYQDLEKQLEKLRKKIKNE</sequence>
<evidence type="ECO:0000256" key="1">
    <source>
        <dbReference type="SAM" id="Phobius"/>
    </source>
</evidence>
<evidence type="ECO:0000313" key="2">
    <source>
        <dbReference type="EMBL" id="QSQ08255.1"/>
    </source>
</evidence>
<reference evidence="2" key="1">
    <citation type="submission" date="2020-07" db="EMBL/GenBank/DDBJ databases">
        <title>Koleobacter methoxysyntrophicus gen. nov., sp. nov., a novel anaerobic bacterium isolated from deep subsurface oil field and proposal of Koleobacterales ord. nov. in the phylum Firmicutes.</title>
        <authorList>
            <person name="Sakamoto S."/>
            <person name="Tamaki H."/>
        </authorList>
    </citation>
    <scope>NUCLEOTIDE SEQUENCE</scope>
    <source>
        <strain evidence="2">NRmbB1</strain>
    </source>
</reference>
<protein>
    <submittedName>
        <fullName evidence="2">Uncharacterized protein</fullName>
    </submittedName>
</protein>
<feature type="transmembrane region" description="Helical" evidence="1">
    <location>
        <begin position="6"/>
        <end position="26"/>
    </location>
</feature>
<dbReference type="KEGG" id="kme:H0A61_00575"/>
<name>A0A8A0RIZ2_9FIRM</name>
<keyword evidence="3" id="KW-1185">Reference proteome</keyword>
<evidence type="ECO:0000313" key="3">
    <source>
        <dbReference type="Proteomes" id="UP000662904"/>
    </source>
</evidence>
<keyword evidence="1" id="KW-0812">Transmembrane</keyword>
<dbReference type="RefSeq" id="WP_206708479.1">
    <property type="nucleotide sequence ID" value="NZ_CP059066.1"/>
</dbReference>
<dbReference type="Proteomes" id="UP000662904">
    <property type="component" value="Chromosome"/>
</dbReference>